<evidence type="ECO:0000313" key="1">
    <source>
        <dbReference type="EMBL" id="AOX04731.1"/>
    </source>
</evidence>
<proteinExistence type="predicted"/>
<dbReference type="AlphaFoldDB" id="A0A1D8U4A6"/>
<keyword evidence="1" id="KW-0614">Plasmid</keyword>
<protein>
    <submittedName>
        <fullName evidence="1">Uncharacterized protein</fullName>
    </submittedName>
</protein>
<dbReference type="Proteomes" id="UP000177870">
    <property type="component" value="Plasmid unnamed"/>
</dbReference>
<dbReference type="KEGG" id="mpro:BJP34_35725"/>
<organism evidence="1 2">
    <name type="scientific">Moorena producens PAL-8-15-08-1</name>
    <dbReference type="NCBI Taxonomy" id="1458985"/>
    <lineage>
        <taxon>Bacteria</taxon>
        <taxon>Bacillati</taxon>
        <taxon>Cyanobacteriota</taxon>
        <taxon>Cyanophyceae</taxon>
        <taxon>Coleofasciculales</taxon>
        <taxon>Coleofasciculaceae</taxon>
        <taxon>Moorena</taxon>
    </lineage>
</organism>
<accession>A0A1D8U4A6</accession>
<reference evidence="2" key="1">
    <citation type="submission" date="2016-10" db="EMBL/GenBank/DDBJ databases">
        <title>Comparative genomics uncovers the prolific and rare metabolic potential of the cyanobacterial genus Moorea.</title>
        <authorList>
            <person name="Leao T."/>
            <person name="Castelao G."/>
            <person name="Korobeynikov A."/>
            <person name="Monroe E.A."/>
            <person name="Podell S."/>
            <person name="Glukhov E."/>
            <person name="Allen E."/>
            <person name="Gerwick W.H."/>
            <person name="Gerwick L."/>
        </authorList>
    </citation>
    <scope>NUCLEOTIDE SEQUENCE [LARGE SCALE GENOMIC DNA]</scope>
    <source>
        <strain evidence="2">PAL-8-15-08-1</strain>
        <plasmid evidence="2">unnamed</plasmid>
    </source>
</reference>
<dbReference type="EMBL" id="CP017600">
    <property type="protein sequence ID" value="AOX04731.1"/>
    <property type="molecule type" value="Genomic_DNA"/>
</dbReference>
<geneLocation type="plasmid" evidence="1 2">
    <name>unnamed</name>
</geneLocation>
<name>A0A1D8U4A6_9CYAN</name>
<evidence type="ECO:0000313" key="2">
    <source>
        <dbReference type="Proteomes" id="UP000177870"/>
    </source>
</evidence>
<gene>
    <name evidence="1" type="ORF">BJP34_35725</name>
</gene>
<sequence>MINCCITGPRTIRPEHISVIQEKLNSISADTWHIGDAPGVDRIGLNFLEKKHRVTTYYVKGKERWHFAERSTRMIRQCLENPGSHKLLAFPNKPCPEGVQPKPTFHGSGSGTWGTIALCKYYGFDIDITFLEKNPLPEWLSKPTYQQLSLF</sequence>